<evidence type="ECO:0000259" key="1">
    <source>
        <dbReference type="SMART" id="SM01321"/>
    </source>
</evidence>
<dbReference type="SUPFAM" id="SSF143422">
    <property type="entry name" value="Transposase IS200-like"/>
    <property type="match status" value="1"/>
</dbReference>
<keyword evidence="3" id="KW-1185">Reference proteome</keyword>
<dbReference type="RefSeq" id="WP_191729137.1">
    <property type="nucleotide sequence ID" value="NZ_JACSQJ010000003.1"/>
</dbReference>
<evidence type="ECO:0000313" key="3">
    <source>
        <dbReference type="Proteomes" id="UP000647183"/>
    </source>
</evidence>
<dbReference type="Gene3D" id="3.30.70.1290">
    <property type="entry name" value="Transposase IS200-like"/>
    <property type="match status" value="1"/>
</dbReference>
<dbReference type="SMART" id="SM01321">
    <property type="entry name" value="Y1_Tnp"/>
    <property type="match status" value="1"/>
</dbReference>
<comment type="caution">
    <text evidence="2">The sequence shown here is derived from an EMBL/GenBank/DDBJ whole genome shotgun (WGS) entry which is preliminary data.</text>
</comment>
<feature type="domain" description="Transposase IS200-like" evidence="1">
    <location>
        <begin position="16"/>
        <end position="130"/>
    </location>
</feature>
<dbReference type="InterPro" id="IPR002686">
    <property type="entry name" value="Transposase_17"/>
</dbReference>
<accession>A0ABR8UJU3</accession>
<dbReference type="Proteomes" id="UP000647183">
    <property type="component" value="Unassembled WGS sequence"/>
</dbReference>
<gene>
    <name evidence="2" type="ORF">H9645_07820</name>
</gene>
<sequence>MPGQCSHALRRGRWSQPGGIYLITFACAGRRPWFAEWDAASRVARALASAEAWGDASLLCWVLMPDHWHGVLQLGERETLSRCVGRARAHATRAWKPKDQGRQLWQRSFHDRALRAEERLVDVARYVVMNPLRAGLVGRIGDYPYWDAVWITPDTSPTM</sequence>
<evidence type="ECO:0000313" key="2">
    <source>
        <dbReference type="EMBL" id="MBD7987934.1"/>
    </source>
</evidence>
<dbReference type="PANTHER" id="PTHR36966:SF1">
    <property type="entry name" value="REP-ASSOCIATED TYROSINE TRANSPOSASE"/>
    <property type="match status" value="1"/>
</dbReference>
<dbReference type="Pfam" id="PF01797">
    <property type="entry name" value="Y1_Tnp"/>
    <property type="match status" value="1"/>
</dbReference>
<dbReference type="NCBIfam" id="NF047646">
    <property type="entry name" value="REP_Tyr_transpos"/>
    <property type="match status" value="1"/>
</dbReference>
<proteinExistence type="predicted"/>
<reference evidence="2 3" key="1">
    <citation type="submission" date="2020-08" db="EMBL/GenBank/DDBJ databases">
        <title>A Genomic Blueprint of the Chicken Gut Microbiome.</title>
        <authorList>
            <person name="Gilroy R."/>
            <person name="Ravi A."/>
            <person name="Getino M."/>
            <person name="Pursley I."/>
            <person name="Horton D.L."/>
            <person name="Alikhan N.-F."/>
            <person name="Baker D."/>
            <person name="Gharbi K."/>
            <person name="Hall N."/>
            <person name="Watson M."/>
            <person name="Adriaenssens E.M."/>
            <person name="Foster-Nyarko E."/>
            <person name="Jarju S."/>
            <person name="Secka A."/>
            <person name="Antonio M."/>
            <person name="Oren A."/>
            <person name="Chaudhuri R."/>
            <person name="La Ragione R.M."/>
            <person name="Hildebrand F."/>
            <person name="Pallen M.J."/>
        </authorList>
    </citation>
    <scope>NUCLEOTIDE SEQUENCE [LARGE SCALE GENOMIC DNA]</scope>
    <source>
        <strain evidence="2 3">Sa2BVA3</strain>
    </source>
</reference>
<dbReference type="InterPro" id="IPR036515">
    <property type="entry name" value="Transposase_17_sf"/>
</dbReference>
<name>A0ABR8UJU3_9GAMM</name>
<dbReference type="PANTHER" id="PTHR36966">
    <property type="entry name" value="REP-ASSOCIATED TYROSINE TRANSPOSASE"/>
    <property type="match status" value="1"/>
</dbReference>
<organism evidence="2 3">
    <name type="scientific">Luteimonas colneyensis</name>
    <dbReference type="NCBI Taxonomy" id="2762230"/>
    <lineage>
        <taxon>Bacteria</taxon>
        <taxon>Pseudomonadati</taxon>
        <taxon>Pseudomonadota</taxon>
        <taxon>Gammaproteobacteria</taxon>
        <taxon>Lysobacterales</taxon>
        <taxon>Lysobacteraceae</taxon>
        <taxon>Luteimonas</taxon>
    </lineage>
</organism>
<dbReference type="InterPro" id="IPR052715">
    <property type="entry name" value="RAYT_transposase"/>
</dbReference>
<protein>
    <submittedName>
        <fullName evidence="2">Transposase</fullName>
    </submittedName>
</protein>
<dbReference type="EMBL" id="JACSQJ010000003">
    <property type="protein sequence ID" value="MBD7987934.1"/>
    <property type="molecule type" value="Genomic_DNA"/>
</dbReference>